<evidence type="ECO:0000256" key="3">
    <source>
        <dbReference type="ARBA" id="ARBA00022525"/>
    </source>
</evidence>
<sequence>MATKIFNSTETSYTGTSGDDLIVGNDLGNTIDGAAGDDVIYGGAGDDFIIGGTGSDVLIGADGNDILVTGSSDGSSNNGNNIVSGGSGDDTIYTGTGDDIISGGSENDLIYAEGGNNIISGGSGSDNISTGNGDDIIDGGTGDDDIYAGDGNDILSGGAGADYIEGQGSSAGDESVDGNVYHVTSQDILLGGDGNDTFVVGDEFEEETIIQGGVSAQDLSGDAARYVDLNEAEGEEGEEEEEEGEEEEGPLFGFDTVNNEFVEIEDQEMSEQAETDVRLNLVTRPGSTEINTAASTFAGYNAVDTLQFTESGDFDESLSFSGIERLELDSGVNITLSSEQLEDNAESLSTGFLNPGLQIHGTAGGPSESVTVEMEFEEAEFEPDEDIVGAEEEEYDYAEFSVEEFAVANLFHNVDMIYDASEGEEGSFTHVYGGNESAGATETVYGSAGVDYGVMNGGNDTYYGGDGNDVLVGGSGADSLYGEDGDDIFEIGGFGSGTSGTTSAADDGTQEWIATGANHDLIVGGDGVDTLRITSGVGADTKTNGTVVLNDANFQGMEVVQVGGTVDQLNVENDALQMLNDHYYFAANGTVDDLSNSLGNNGGTIDNVVVDASGVTANGLRFEGNGNDNTFIGTTQDDVFVGNGGNDTLTGGNGADTFVFGQVHEQVVTGDDDEVQTYVDTAFDLTGIDTITDFVSGLDTIALNIDQFTSLTAGSFTADNLVCSVGAAAGDANDFLLFDTSTGALSYDADGSGAGAAVQFATLTGVTSLSASDIDVFA</sequence>
<protein>
    <recommendedName>
        <fullName evidence="12">Calcium-binding protein</fullName>
    </recommendedName>
</protein>
<evidence type="ECO:0000256" key="4">
    <source>
        <dbReference type="ARBA" id="ARBA00022656"/>
    </source>
</evidence>
<evidence type="ECO:0000256" key="9">
    <source>
        <dbReference type="SAM" id="MobiDB-lite"/>
    </source>
</evidence>
<comment type="caution">
    <text evidence="10">The sequence shown here is derived from an EMBL/GenBank/DDBJ whole genome shotgun (WGS) entry which is preliminary data.</text>
</comment>
<dbReference type="InterPro" id="IPR018511">
    <property type="entry name" value="Hemolysin-typ_Ca-bd_CS"/>
</dbReference>
<proteinExistence type="predicted"/>
<gene>
    <name evidence="10" type="ORF">GCM10008964_06870</name>
</gene>
<evidence type="ECO:0000256" key="7">
    <source>
        <dbReference type="ARBA" id="ARBA00023026"/>
    </source>
</evidence>
<evidence type="ECO:0000256" key="5">
    <source>
        <dbReference type="ARBA" id="ARBA00022737"/>
    </source>
</evidence>
<feature type="region of interest" description="Disordered" evidence="9">
    <location>
        <begin position="70"/>
        <end position="89"/>
    </location>
</feature>
<keyword evidence="6" id="KW-0106">Calcium</keyword>
<feature type="region of interest" description="Disordered" evidence="9">
    <location>
        <begin position="231"/>
        <end position="252"/>
    </location>
</feature>
<dbReference type="PRINTS" id="PR00313">
    <property type="entry name" value="CABNDNGRPT"/>
</dbReference>
<dbReference type="Proteomes" id="UP001501476">
    <property type="component" value="Unassembled WGS sequence"/>
</dbReference>
<dbReference type="InterPro" id="IPR050557">
    <property type="entry name" value="RTX_toxin/Mannuronan_C5-epim"/>
</dbReference>
<feature type="compositionally biased region" description="Acidic residues" evidence="9">
    <location>
        <begin position="231"/>
        <end position="249"/>
    </location>
</feature>
<comment type="subcellular location">
    <subcellularLocation>
        <location evidence="1">Membrane</location>
    </subcellularLocation>
    <subcellularLocation>
        <location evidence="2">Secreted</location>
    </subcellularLocation>
</comment>
<evidence type="ECO:0000256" key="1">
    <source>
        <dbReference type="ARBA" id="ARBA00004370"/>
    </source>
</evidence>
<dbReference type="PROSITE" id="PS00330">
    <property type="entry name" value="HEMOLYSIN_CALCIUM"/>
    <property type="match status" value="3"/>
</dbReference>
<evidence type="ECO:0008006" key="12">
    <source>
        <dbReference type="Google" id="ProtNLM"/>
    </source>
</evidence>
<dbReference type="EMBL" id="BAAADG010000003">
    <property type="protein sequence ID" value="GAA0217999.1"/>
    <property type="molecule type" value="Genomic_DNA"/>
</dbReference>
<dbReference type="InterPro" id="IPR011049">
    <property type="entry name" value="Serralysin-like_metalloprot_C"/>
</dbReference>
<dbReference type="InterPro" id="IPR003995">
    <property type="entry name" value="RTX_toxin_determinant-A"/>
</dbReference>
<organism evidence="10 11">
    <name type="scientific">Methylophaga marina</name>
    <dbReference type="NCBI Taxonomy" id="45495"/>
    <lineage>
        <taxon>Bacteria</taxon>
        <taxon>Pseudomonadati</taxon>
        <taxon>Pseudomonadota</taxon>
        <taxon>Gammaproteobacteria</taxon>
        <taxon>Thiotrichales</taxon>
        <taxon>Piscirickettsiaceae</taxon>
        <taxon>Methylophaga</taxon>
    </lineage>
</organism>
<keyword evidence="8" id="KW-0472">Membrane</keyword>
<dbReference type="Pfam" id="PF00353">
    <property type="entry name" value="HemolysinCabind"/>
    <property type="match status" value="7"/>
</dbReference>
<dbReference type="PRINTS" id="PR01488">
    <property type="entry name" value="RTXTOXINA"/>
</dbReference>
<keyword evidence="3" id="KW-0964">Secreted</keyword>
<evidence type="ECO:0000313" key="10">
    <source>
        <dbReference type="EMBL" id="GAA0217999.1"/>
    </source>
</evidence>
<evidence type="ECO:0000256" key="2">
    <source>
        <dbReference type="ARBA" id="ARBA00004613"/>
    </source>
</evidence>
<evidence type="ECO:0000313" key="11">
    <source>
        <dbReference type="Proteomes" id="UP001501476"/>
    </source>
</evidence>
<dbReference type="PANTHER" id="PTHR38340">
    <property type="entry name" value="S-LAYER PROTEIN"/>
    <property type="match status" value="1"/>
</dbReference>
<dbReference type="SUPFAM" id="SSF51120">
    <property type="entry name" value="beta-Roll"/>
    <property type="match status" value="3"/>
</dbReference>
<name>A0ABP3CXP7_9GAMM</name>
<evidence type="ECO:0000256" key="8">
    <source>
        <dbReference type="ARBA" id="ARBA00023136"/>
    </source>
</evidence>
<dbReference type="InterPro" id="IPR001343">
    <property type="entry name" value="Hemolysn_Ca-bd"/>
</dbReference>
<dbReference type="RefSeq" id="WP_286304787.1">
    <property type="nucleotide sequence ID" value="NZ_AP027741.1"/>
</dbReference>
<keyword evidence="5" id="KW-0677">Repeat</keyword>
<dbReference type="PANTHER" id="PTHR38340:SF1">
    <property type="entry name" value="S-LAYER PROTEIN"/>
    <property type="match status" value="1"/>
</dbReference>
<accession>A0ABP3CXP7</accession>
<keyword evidence="7" id="KW-0843">Virulence</keyword>
<keyword evidence="11" id="KW-1185">Reference proteome</keyword>
<evidence type="ECO:0000256" key="6">
    <source>
        <dbReference type="ARBA" id="ARBA00022837"/>
    </source>
</evidence>
<dbReference type="Gene3D" id="2.150.10.10">
    <property type="entry name" value="Serralysin-like metalloprotease, C-terminal"/>
    <property type="match status" value="4"/>
</dbReference>
<reference evidence="11" key="1">
    <citation type="journal article" date="2019" name="Int. J. Syst. Evol. Microbiol.">
        <title>The Global Catalogue of Microorganisms (GCM) 10K type strain sequencing project: providing services to taxonomists for standard genome sequencing and annotation.</title>
        <authorList>
            <consortium name="The Broad Institute Genomics Platform"/>
            <consortium name="The Broad Institute Genome Sequencing Center for Infectious Disease"/>
            <person name="Wu L."/>
            <person name="Ma J."/>
        </authorList>
    </citation>
    <scope>NUCLEOTIDE SEQUENCE [LARGE SCALE GENOMIC DNA]</scope>
    <source>
        <strain evidence="11">JCM 6886</strain>
    </source>
</reference>
<keyword evidence="4" id="KW-0800">Toxin</keyword>